<keyword evidence="3" id="KW-1185">Reference proteome</keyword>
<name>A0A1X7IMS6_9CORY</name>
<feature type="transmembrane region" description="Helical" evidence="1">
    <location>
        <begin position="14"/>
        <end position="36"/>
    </location>
</feature>
<dbReference type="Proteomes" id="UP000193309">
    <property type="component" value="Unassembled WGS sequence"/>
</dbReference>
<gene>
    <name evidence="2" type="ORF">SAMN06295981_0812</name>
</gene>
<keyword evidence="1" id="KW-0472">Membrane</keyword>
<reference evidence="3" key="1">
    <citation type="submission" date="2017-04" db="EMBL/GenBank/DDBJ databases">
        <authorList>
            <person name="Varghese N."/>
            <person name="Submissions S."/>
        </authorList>
    </citation>
    <scope>NUCLEOTIDE SEQUENCE [LARGE SCALE GENOMIC DNA]</scope>
    <source>
        <strain evidence="3">VDS</strain>
    </source>
</reference>
<evidence type="ECO:0000313" key="2">
    <source>
        <dbReference type="EMBL" id="SMG16317.1"/>
    </source>
</evidence>
<keyword evidence="1" id="KW-1133">Transmembrane helix</keyword>
<evidence type="ECO:0000313" key="3">
    <source>
        <dbReference type="Proteomes" id="UP000193309"/>
    </source>
</evidence>
<protein>
    <submittedName>
        <fullName evidence="2">Uncharacterized protein</fullName>
    </submittedName>
</protein>
<evidence type="ECO:0000256" key="1">
    <source>
        <dbReference type="SAM" id="Phobius"/>
    </source>
</evidence>
<dbReference type="OrthoDB" id="4415963at2"/>
<accession>A0A1X7IMS6</accession>
<keyword evidence="1" id="KW-0812">Transmembrane</keyword>
<dbReference type="RefSeq" id="WP_085548962.1">
    <property type="nucleotide sequence ID" value="NZ_FXAR01000002.1"/>
</dbReference>
<proteinExistence type="predicted"/>
<dbReference type="STRING" id="1610489.SAMN06295981_0812"/>
<dbReference type="EMBL" id="FXAR01000002">
    <property type="protein sequence ID" value="SMG16317.1"/>
    <property type="molecule type" value="Genomic_DNA"/>
</dbReference>
<dbReference type="AlphaFoldDB" id="A0A1X7IMS6"/>
<organism evidence="2 3">
    <name type="scientific">Corynebacterium pollutisoli</name>
    <dbReference type="NCBI Taxonomy" id="1610489"/>
    <lineage>
        <taxon>Bacteria</taxon>
        <taxon>Bacillati</taxon>
        <taxon>Actinomycetota</taxon>
        <taxon>Actinomycetes</taxon>
        <taxon>Mycobacteriales</taxon>
        <taxon>Corynebacteriaceae</taxon>
        <taxon>Corynebacterium</taxon>
    </lineage>
</organism>
<sequence>MTQYRLQPTADRRWWLTLFGVTAVVLALPALLLPVVPVRTVSDRVVLGSQEGWNIPLDMSCRPSTDALMEGWRCGDVLAQTMNVEGGTDPERTLRRMMRAMAFVPPPADAEILREGPARMIIDDSTRSVGMSLEGSGENEGLTMVVVLTGPGGQVAPMADTVWQEYTGRELPEIVREAIQAPSYGGGGGLRIPFEPQVVPA</sequence>